<gene>
    <name evidence="2" type="ORF">TOL_0732</name>
</gene>
<name>M5DMN9_9GAMM</name>
<sequence>MSDSPREPSATRKQDPLHGVTLETLLEHLSDTLGWDVLASLVRINCFHSDPSVKSSLKFLRKTPWARTLVEQIYIGAQAGEDVEQIRHRLRLLANGGEPVRTVKAATTNNGPVPKERSKKAPKEGKAKAARTPSAKPANESERTAEQGSMAANITRQPVPTPESATQSTPVQQPSTIDPWAKHR</sequence>
<dbReference type="Proteomes" id="UP000011866">
    <property type="component" value="Chromosome"/>
</dbReference>
<dbReference type="RefSeq" id="WP_015485907.1">
    <property type="nucleotide sequence ID" value="NC_020888.1"/>
</dbReference>
<evidence type="ECO:0008006" key="4">
    <source>
        <dbReference type="Google" id="ProtNLM"/>
    </source>
</evidence>
<keyword evidence="3" id="KW-1185">Reference proteome</keyword>
<evidence type="ECO:0000256" key="1">
    <source>
        <dbReference type="SAM" id="MobiDB-lite"/>
    </source>
</evidence>
<dbReference type="EMBL" id="HF680312">
    <property type="protein sequence ID" value="CCU71170.1"/>
    <property type="molecule type" value="Genomic_DNA"/>
</dbReference>
<accession>M5DMN9</accession>
<dbReference type="PATRIC" id="fig|1298593.3.peg.704"/>
<dbReference type="GO" id="GO:0003677">
    <property type="term" value="F:DNA binding"/>
    <property type="evidence" value="ECO:0007669"/>
    <property type="project" value="InterPro"/>
</dbReference>
<feature type="region of interest" description="Disordered" evidence="1">
    <location>
        <begin position="101"/>
        <end position="184"/>
    </location>
</feature>
<dbReference type="HOGENOM" id="CLU_1467536_0_0_6"/>
<feature type="compositionally biased region" description="Basic and acidic residues" evidence="1">
    <location>
        <begin position="114"/>
        <end position="127"/>
    </location>
</feature>
<dbReference type="GeneID" id="99614863"/>
<dbReference type="eggNOG" id="COG4628">
    <property type="taxonomic scope" value="Bacteria"/>
</dbReference>
<evidence type="ECO:0000313" key="3">
    <source>
        <dbReference type="Proteomes" id="UP000011866"/>
    </source>
</evidence>
<dbReference type="KEGG" id="tol:TOL_0732"/>
<dbReference type="Pfam" id="PF09905">
    <property type="entry name" value="VF530"/>
    <property type="match status" value="1"/>
</dbReference>
<evidence type="ECO:0000313" key="2">
    <source>
        <dbReference type="EMBL" id="CCU71170.1"/>
    </source>
</evidence>
<organism evidence="2 3">
    <name type="scientific">Thalassolituus oleivorans MIL-1</name>
    <dbReference type="NCBI Taxonomy" id="1298593"/>
    <lineage>
        <taxon>Bacteria</taxon>
        <taxon>Pseudomonadati</taxon>
        <taxon>Pseudomonadota</taxon>
        <taxon>Gammaproteobacteria</taxon>
        <taxon>Oceanospirillales</taxon>
        <taxon>Oceanospirillaceae</taxon>
        <taxon>Thalassolituus</taxon>
    </lineage>
</organism>
<feature type="compositionally biased region" description="Polar residues" evidence="1">
    <location>
        <begin position="146"/>
        <end position="176"/>
    </location>
</feature>
<dbReference type="Gene3D" id="1.10.720.30">
    <property type="entry name" value="SAP domain"/>
    <property type="match status" value="1"/>
</dbReference>
<protein>
    <recommendedName>
        <fullName evidence="4">DUF2132 domain-containing protein</fullName>
    </recommendedName>
</protein>
<reference evidence="2 3" key="1">
    <citation type="journal article" date="2013" name="Genome Announc.">
        <title>Genome Sequence of Thalassolituus oleivorans MIL-1 (DSM 14913T).</title>
        <authorList>
            <person name="Golyshin P.N."/>
            <person name="Werner J."/>
            <person name="Chernikova T.N."/>
            <person name="Tran H."/>
            <person name="Ferrer M."/>
            <person name="Yakimov M.M."/>
            <person name="Teeling H."/>
            <person name="Golyshina O.V."/>
        </authorList>
    </citation>
    <scope>NUCLEOTIDE SEQUENCE [LARGE SCALE GENOMIC DNA]</scope>
    <source>
        <strain evidence="2 3">MIL-1</strain>
    </source>
</reference>
<dbReference type="InterPro" id="IPR036361">
    <property type="entry name" value="SAP_dom_sf"/>
</dbReference>
<proteinExistence type="predicted"/>
<dbReference type="InterPro" id="IPR018668">
    <property type="entry name" value="DNA-binding_VF530-like"/>
</dbReference>
<dbReference type="AlphaFoldDB" id="M5DMN9"/>